<dbReference type="EMBL" id="OZ019906">
    <property type="protein sequence ID" value="CAK9204292.1"/>
    <property type="molecule type" value="Genomic_DNA"/>
</dbReference>
<organism evidence="1 2">
    <name type="scientific">Sphagnum troendelagicum</name>
    <dbReference type="NCBI Taxonomy" id="128251"/>
    <lineage>
        <taxon>Eukaryota</taxon>
        <taxon>Viridiplantae</taxon>
        <taxon>Streptophyta</taxon>
        <taxon>Embryophyta</taxon>
        <taxon>Bryophyta</taxon>
        <taxon>Sphagnophytina</taxon>
        <taxon>Sphagnopsida</taxon>
        <taxon>Sphagnales</taxon>
        <taxon>Sphagnaceae</taxon>
        <taxon>Sphagnum</taxon>
    </lineage>
</organism>
<proteinExistence type="predicted"/>
<protein>
    <submittedName>
        <fullName evidence="1">Uncharacterized protein</fullName>
    </submittedName>
</protein>
<gene>
    <name evidence="1" type="ORF">CSSPTR1EN2_LOCUS7313</name>
</gene>
<reference evidence="1" key="1">
    <citation type="submission" date="2024-02" db="EMBL/GenBank/DDBJ databases">
        <authorList>
            <consortium name="ELIXIR-Norway"/>
            <consortium name="Elixir Norway"/>
        </authorList>
    </citation>
    <scope>NUCLEOTIDE SEQUENCE</scope>
</reference>
<accession>A0ABP0TSZ9</accession>
<keyword evidence="2" id="KW-1185">Reference proteome</keyword>
<evidence type="ECO:0000313" key="2">
    <source>
        <dbReference type="Proteomes" id="UP001497512"/>
    </source>
</evidence>
<sequence>MSLFFLIKTAVKRKKKISYCPTARLRCSRCLCFNKNSRAAAAATVYLVYILEVLDNLYEQFRVLFMYLFEAESFGT</sequence>
<evidence type="ECO:0000313" key="1">
    <source>
        <dbReference type="EMBL" id="CAK9204292.1"/>
    </source>
</evidence>
<name>A0ABP0TSZ9_9BRYO</name>
<dbReference type="Proteomes" id="UP001497512">
    <property type="component" value="Chromosome 14"/>
</dbReference>